<dbReference type="PATRIC" id="fig|1230338.3.peg.1884"/>
<keyword evidence="4 6" id="KW-1133">Transmembrane helix</keyword>
<comment type="subcellular location">
    <subcellularLocation>
        <location evidence="1">Membrane</location>
        <topology evidence="1">Single-pass membrane protein</topology>
    </subcellularLocation>
</comment>
<keyword evidence="3 6" id="KW-0812">Transmembrane</keyword>
<dbReference type="Proteomes" id="UP000023795">
    <property type="component" value="Unassembled WGS sequence"/>
</dbReference>
<dbReference type="STRING" id="1230338.MOMA_08776"/>
<gene>
    <name evidence="7" type="ORF">MOMA_08776</name>
</gene>
<dbReference type="GO" id="GO:0016020">
    <property type="term" value="C:membrane"/>
    <property type="evidence" value="ECO:0007669"/>
    <property type="project" value="UniProtKB-SubCell"/>
</dbReference>
<evidence type="ECO:0000256" key="4">
    <source>
        <dbReference type="ARBA" id="ARBA00022989"/>
    </source>
</evidence>
<dbReference type="OrthoDB" id="6656660at2"/>
<sequence length="200" mass="22189">MANNRLKTQNLTTQLLTKQMGFTLVEVMVVIVILSVFAGMMTLSVGSGDNRKNLAFYEHLQSNVRYVRLLSAEQMQPYGLAIRLAKDDQPTQLVVVKLQNAFTKNLEKNPPTWVLDQTISPLDIPNDVRVDILPLDRATDGQLPTYLQGNDAPPVVWFGTGEATAVQIQLQKQNTNDDKIYPVANPIIINASGAIEKQAE</sequence>
<evidence type="ECO:0000256" key="3">
    <source>
        <dbReference type="ARBA" id="ARBA00022692"/>
    </source>
</evidence>
<dbReference type="InterPro" id="IPR045584">
    <property type="entry name" value="Pilin-like"/>
</dbReference>
<dbReference type="AlphaFoldDB" id="L2F7A8"/>
<dbReference type="PRINTS" id="PR00885">
    <property type="entry name" value="BCTERIALGSPH"/>
</dbReference>
<name>L2F7A8_9GAMM</name>
<evidence type="ECO:0000256" key="6">
    <source>
        <dbReference type="SAM" id="Phobius"/>
    </source>
</evidence>
<dbReference type="EMBL" id="ANIN01000002">
    <property type="protein sequence ID" value="ELA08641.1"/>
    <property type="molecule type" value="Genomic_DNA"/>
</dbReference>
<comment type="caution">
    <text evidence="7">The sequence shown here is derived from an EMBL/GenBank/DDBJ whole genome shotgun (WGS) entry which is preliminary data.</text>
</comment>
<evidence type="ECO:0000256" key="1">
    <source>
        <dbReference type="ARBA" id="ARBA00004167"/>
    </source>
</evidence>
<evidence type="ECO:0000256" key="2">
    <source>
        <dbReference type="ARBA" id="ARBA00022481"/>
    </source>
</evidence>
<evidence type="ECO:0008006" key="9">
    <source>
        <dbReference type="Google" id="ProtNLM"/>
    </source>
</evidence>
<keyword evidence="5 6" id="KW-0472">Membrane</keyword>
<dbReference type="NCBIfam" id="TIGR02532">
    <property type="entry name" value="IV_pilin_GFxxxE"/>
    <property type="match status" value="1"/>
</dbReference>
<dbReference type="GO" id="GO:0015628">
    <property type="term" value="P:protein secretion by the type II secretion system"/>
    <property type="evidence" value="ECO:0007669"/>
    <property type="project" value="InterPro"/>
</dbReference>
<keyword evidence="8" id="KW-1185">Reference proteome</keyword>
<dbReference type="RefSeq" id="WP_009502199.1">
    <property type="nucleotide sequence ID" value="NZ_ANIN01000002.1"/>
</dbReference>
<protein>
    <recommendedName>
        <fullName evidence="9">General secretion pathway protein H</fullName>
    </recommendedName>
</protein>
<dbReference type="Pfam" id="PF07963">
    <property type="entry name" value="N_methyl"/>
    <property type="match status" value="1"/>
</dbReference>
<dbReference type="SUPFAM" id="SSF54523">
    <property type="entry name" value="Pili subunits"/>
    <property type="match status" value="1"/>
</dbReference>
<dbReference type="eggNOG" id="ENOG5032UUE">
    <property type="taxonomic scope" value="Bacteria"/>
</dbReference>
<dbReference type="InterPro" id="IPR002416">
    <property type="entry name" value="T2SS_protein-GspH"/>
</dbReference>
<evidence type="ECO:0000313" key="7">
    <source>
        <dbReference type="EMBL" id="ELA08641.1"/>
    </source>
</evidence>
<accession>L2F7A8</accession>
<evidence type="ECO:0000256" key="5">
    <source>
        <dbReference type="ARBA" id="ARBA00023136"/>
    </source>
</evidence>
<keyword evidence="2" id="KW-0488">Methylation</keyword>
<organism evidence="7 8">
    <name type="scientific">Moraxella macacae 0408225</name>
    <dbReference type="NCBI Taxonomy" id="1230338"/>
    <lineage>
        <taxon>Bacteria</taxon>
        <taxon>Pseudomonadati</taxon>
        <taxon>Pseudomonadota</taxon>
        <taxon>Gammaproteobacteria</taxon>
        <taxon>Moraxellales</taxon>
        <taxon>Moraxellaceae</taxon>
        <taxon>Moraxella</taxon>
    </lineage>
</organism>
<evidence type="ECO:0000313" key="8">
    <source>
        <dbReference type="Proteomes" id="UP000023795"/>
    </source>
</evidence>
<proteinExistence type="predicted"/>
<dbReference type="GO" id="GO:0015627">
    <property type="term" value="C:type II protein secretion system complex"/>
    <property type="evidence" value="ECO:0007669"/>
    <property type="project" value="InterPro"/>
</dbReference>
<feature type="transmembrane region" description="Helical" evidence="6">
    <location>
        <begin position="20"/>
        <end position="43"/>
    </location>
</feature>
<dbReference type="InterPro" id="IPR012902">
    <property type="entry name" value="N_methyl_site"/>
</dbReference>
<reference evidence="7 8" key="1">
    <citation type="journal article" date="2013" name="Genome Announc.">
        <title>Genome Sequence of Moraxella macacae 0408225, a Novel Bacterial Species Isolated from a Cynomolgus Macaque with Epistaxis.</title>
        <authorList>
            <person name="Ladner J.T."/>
            <person name="Whitehouse C.A."/>
            <person name="Koroleva G.I."/>
            <person name="Palacios G.F."/>
        </authorList>
    </citation>
    <scope>NUCLEOTIDE SEQUENCE [LARGE SCALE GENOMIC DNA]</scope>
    <source>
        <strain evidence="7 8">0408225</strain>
    </source>
</reference>